<feature type="region of interest" description="Disordered" evidence="1">
    <location>
        <begin position="22"/>
        <end position="47"/>
    </location>
</feature>
<evidence type="ECO:0000313" key="3">
    <source>
        <dbReference type="Proteomes" id="UP000636709"/>
    </source>
</evidence>
<dbReference type="Proteomes" id="UP000636709">
    <property type="component" value="Unassembled WGS sequence"/>
</dbReference>
<accession>A0A835KR06</accession>
<gene>
    <name evidence="2" type="ORF">HU200_011089</name>
</gene>
<evidence type="ECO:0000313" key="2">
    <source>
        <dbReference type="EMBL" id="KAF8756325.1"/>
    </source>
</evidence>
<dbReference type="EMBL" id="JACEFO010000817">
    <property type="protein sequence ID" value="KAF8756325.1"/>
    <property type="molecule type" value="Genomic_DNA"/>
</dbReference>
<evidence type="ECO:0000256" key="1">
    <source>
        <dbReference type="SAM" id="MobiDB-lite"/>
    </source>
</evidence>
<protein>
    <submittedName>
        <fullName evidence="2">Uncharacterized protein</fullName>
    </submittedName>
</protein>
<proteinExistence type="predicted"/>
<sequence length="180" mass="19678">MAAQWSTAANLDRWVVGPWRRSSPAPPCQVPVQAATATPLPRRGKREGRIGCASVQRELGAAAEAEQAAWPVADGDSEEEGDACGECGGEGWMICDFCKGKKNNVKSEGTRVYRRCPTCKAVSDCLFFNLQACSFRPLPSGHHFFFLNSDERVASLQAGFILCPRCRVFKCITFPESNES</sequence>
<comment type="caution">
    <text evidence="2">The sequence shown here is derived from an EMBL/GenBank/DDBJ whole genome shotgun (WGS) entry which is preliminary data.</text>
</comment>
<name>A0A835KR06_9POAL</name>
<dbReference type="AlphaFoldDB" id="A0A835KR06"/>
<keyword evidence="3" id="KW-1185">Reference proteome</keyword>
<organism evidence="2 3">
    <name type="scientific">Digitaria exilis</name>
    <dbReference type="NCBI Taxonomy" id="1010633"/>
    <lineage>
        <taxon>Eukaryota</taxon>
        <taxon>Viridiplantae</taxon>
        <taxon>Streptophyta</taxon>
        <taxon>Embryophyta</taxon>
        <taxon>Tracheophyta</taxon>
        <taxon>Spermatophyta</taxon>
        <taxon>Magnoliopsida</taxon>
        <taxon>Liliopsida</taxon>
        <taxon>Poales</taxon>
        <taxon>Poaceae</taxon>
        <taxon>PACMAD clade</taxon>
        <taxon>Panicoideae</taxon>
        <taxon>Panicodae</taxon>
        <taxon>Paniceae</taxon>
        <taxon>Anthephorinae</taxon>
        <taxon>Digitaria</taxon>
    </lineage>
</organism>
<dbReference type="OrthoDB" id="2016860at2759"/>
<reference evidence="2" key="1">
    <citation type="submission" date="2020-07" db="EMBL/GenBank/DDBJ databases">
        <title>Genome sequence and genetic diversity analysis of an under-domesticated orphan crop, white fonio (Digitaria exilis).</title>
        <authorList>
            <person name="Bennetzen J.L."/>
            <person name="Chen S."/>
            <person name="Ma X."/>
            <person name="Wang X."/>
            <person name="Yssel A.E.J."/>
            <person name="Chaluvadi S.R."/>
            <person name="Johnson M."/>
            <person name="Gangashetty P."/>
            <person name="Hamidou F."/>
            <person name="Sanogo M.D."/>
            <person name="Zwaenepoel A."/>
            <person name="Wallace J."/>
            <person name="Van De Peer Y."/>
            <person name="Van Deynze A."/>
        </authorList>
    </citation>
    <scope>NUCLEOTIDE SEQUENCE</scope>
    <source>
        <tissue evidence="2">Leaves</tissue>
    </source>
</reference>